<dbReference type="Proteomes" id="UP000548476">
    <property type="component" value="Unassembled WGS sequence"/>
</dbReference>
<keyword evidence="2" id="KW-1185">Reference proteome</keyword>
<organism evidence="1 2">
    <name type="scientific">Phytomonospora endophytica</name>
    <dbReference type="NCBI Taxonomy" id="714109"/>
    <lineage>
        <taxon>Bacteria</taxon>
        <taxon>Bacillati</taxon>
        <taxon>Actinomycetota</taxon>
        <taxon>Actinomycetes</taxon>
        <taxon>Micromonosporales</taxon>
        <taxon>Micromonosporaceae</taxon>
        <taxon>Phytomonospora</taxon>
    </lineage>
</organism>
<gene>
    <name evidence="1" type="ORF">HNR73_005776</name>
</gene>
<evidence type="ECO:0000313" key="1">
    <source>
        <dbReference type="EMBL" id="MBB6037896.1"/>
    </source>
</evidence>
<accession>A0A841FP69</accession>
<dbReference type="EMBL" id="JACHGT010000014">
    <property type="protein sequence ID" value="MBB6037896.1"/>
    <property type="molecule type" value="Genomic_DNA"/>
</dbReference>
<dbReference type="AlphaFoldDB" id="A0A841FP69"/>
<dbReference type="SUPFAM" id="SSF56601">
    <property type="entry name" value="beta-lactamase/transpeptidase-like"/>
    <property type="match status" value="1"/>
</dbReference>
<comment type="caution">
    <text evidence="1">The sequence shown here is derived from an EMBL/GenBank/DDBJ whole genome shotgun (WGS) entry which is preliminary data.</text>
</comment>
<sequence>MYSWLLDAFEPGTVADIPRPETSGSDLVPSSPAMSVEQRFGRGFMVPSAEETPARSATFGHEGAGGTTAFADPGGGLAFAYATTRIALGPPDTDPRAEALITSVYQALRTG</sequence>
<reference evidence="1 2" key="1">
    <citation type="submission" date="2020-08" db="EMBL/GenBank/DDBJ databases">
        <title>Genomic Encyclopedia of Type Strains, Phase IV (KMG-IV): sequencing the most valuable type-strain genomes for metagenomic binning, comparative biology and taxonomic classification.</title>
        <authorList>
            <person name="Goeker M."/>
        </authorList>
    </citation>
    <scope>NUCLEOTIDE SEQUENCE [LARGE SCALE GENOMIC DNA]</scope>
    <source>
        <strain evidence="1 2">YIM 65646</strain>
    </source>
</reference>
<dbReference type="Gene3D" id="3.40.710.10">
    <property type="entry name" value="DD-peptidase/beta-lactamase superfamily"/>
    <property type="match status" value="1"/>
</dbReference>
<dbReference type="InterPro" id="IPR012338">
    <property type="entry name" value="Beta-lactam/transpept-like"/>
</dbReference>
<proteinExistence type="predicted"/>
<evidence type="ECO:0000313" key="2">
    <source>
        <dbReference type="Proteomes" id="UP000548476"/>
    </source>
</evidence>
<name>A0A841FP69_9ACTN</name>
<protein>
    <submittedName>
        <fullName evidence="1">CubicO group peptidase (Beta-lactamase class C family)</fullName>
    </submittedName>
</protein>